<proteinExistence type="inferred from homology"/>
<keyword evidence="3" id="KW-0238">DNA-binding</keyword>
<dbReference type="STRING" id="1811193.A0O21_07070"/>
<dbReference type="InterPro" id="IPR036390">
    <property type="entry name" value="WH_DNA-bd_sf"/>
</dbReference>
<dbReference type="InterPro" id="IPR036388">
    <property type="entry name" value="WH-like_DNA-bd_sf"/>
</dbReference>
<dbReference type="PANTHER" id="PTHR30419:SF28">
    <property type="entry name" value="HTH-TYPE TRANSCRIPTIONAL REGULATOR BSDA"/>
    <property type="match status" value="1"/>
</dbReference>
<dbReference type="GO" id="GO:0005829">
    <property type="term" value="C:cytosol"/>
    <property type="evidence" value="ECO:0007669"/>
    <property type="project" value="TreeGrafter"/>
</dbReference>
<dbReference type="GO" id="GO:0003677">
    <property type="term" value="F:DNA binding"/>
    <property type="evidence" value="ECO:0007669"/>
    <property type="project" value="UniProtKB-KW"/>
</dbReference>
<dbReference type="GO" id="GO:0003700">
    <property type="term" value="F:DNA-binding transcription factor activity"/>
    <property type="evidence" value="ECO:0007669"/>
    <property type="project" value="InterPro"/>
</dbReference>
<dbReference type="SUPFAM" id="SSF53850">
    <property type="entry name" value="Periplasmic binding protein-like II"/>
    <property type="match status" value="1"/>
</dbReference>
<evidence type="ECO:0000256" key="4">
    <source>
        <dbReference type="ARBA" id="ARBA00023163"/>
    </source>
</evidence>
<evidence type="ECO:0000259" key="5">
    <source>
        <dbReference type="PROSITE" id="PS50931"/>
    </source>
</evidence>
<dbReference type="PRINTS" id="PR00039">
    <property type="entry name" value="HTHLYSR"/>
</dbReference>
<dbReference type="FunFam" id="1.10.10.10:FF:000001">
    <property type="entry name" value="LysR family transcriptional regulator"/>
    <property type="match status" value="1"/>
</dbReference>
<protein>
    <submittedName>
        <fullName evidence="6">LysR family transcriptional regulator</fullName>
    </submittedName>
</protein>
<reference evidence="7" key="2">
    <citation type="submission" date="2016-03" db="EMBL/GenBank/DDBJ databases">
        <title>Streptococcus antelopensis sp. nov., isolated from the feces of the Tibetan antelope (Pantholops hodgsonii) in Hoh Xil National Nature Reserve, Qinghai, China.</title>
        <authorList>
            <person name="Bai X."/>
        </authorList>
    </citation>
    <scope>NUCLEOTIDE SEQUENCE [LARGE SCALE GENOMIC DNA]</scope>
    <source>
        <strain evidence="7">TA 26</strain>
    </source>
</reference>
<dbReference type="InterPro" id="IPR005119">
    <property type="entry name" value="LysR_subst-bd"/>
</dbReference>
<keyword evidence="7" id="KW-1185">Reference proteome</keyword>
<dbReference type="RefSeq" id="WP_067063512.1">
    <property type="nucleotide sequence ID" value="NZ_CP014699.1"/>
</dbReference>
<dbReference type="AlphaFoldDB" id="A0A172Q8N4"/>
<accession>A0A172Q8N4</accession>
<dbReference type="PANTHER" id="PTHR30419">
    <property type="entry name" value="HTH-TYPE TRANSCRIPTIONAL REGULATOR YBHD"/>
    <property type="match status" value="1"/>
</dbReference>
<gene>
    <name evidence="6" type="ORF">A0O21_07070</name>
</gene>
<evidence type="ECO:0000256" key="1">
    <source>
        <dbReference type="ARBA" id="ARBA00009437"/>
    </source>
</evidence>
<keyword evidence="2" id="KW-0805">Transcription regulation</keyword>
<organism evidence="6 7">
    <name type="scientific">Streptococcus pantholopis</name>
    <dbReference type="NCBI Taxonomy" id="1811193"/>
    <lineage>
        <taxon>Bacteria</taxon>
        <taxon>Bacillati</taxon>
        <taxon>Bacillota</taxon>
        <taxon>Bacilli</taxon>
        <taxon>Lactobacillales</taxon>
        <taxon>Streptococcaceae</taxon>
        <taxon>Streptococcus</taxon>
    </lineage>
</organism>
<dbReference type="Proteomes" id="UP000077317">
    <property type="component" value="Chromosome"/>
</dbReference>
<dbReference type="Gene3D" id="3.40.190.290">
    <property type="match status" value="1"/>
</dbReference>
<dbReference type="KEGG" id="spat:A0O21_07070"/>
<dbReference type="Pfam" id="PF00126">
    <property type="entry name" value="HTH_1"/>
    <property type="match status" value="1"/>
</dbReference>
<dbReference type="Gene3D" id="1.10.10.10">
    <property type="entry name" value="Winged helix-like DNA-binding domain superfamily/Winged helix DNA-binding domain"/>
    <property type="match status" value="1"/>
</dbReference>
<reference evidence="6 7" key="1">
    <citation type="journal article" date="2016" name="Int. J. Syst. Evol. Microbiol.">
        <title>Streptococcuspantholopis sp. nov., isolated from faeces of the Tibetan antelope (Pantholops hodgsonii).</title>
        <authorList>
            <person name="Bai X."/>
            <person name="Xiong Y."/>
            <person name="Lu S."/>
            <person name="Jin D."/>
            <person name="Lai X."/>
            <person name="Yang J."/>
            <person name="Niu L."/>
            <person name="Hu S."/>
            <person name="Meng X."/>
            <person name="Pu J."/>
            <person name="Ye C."/>
            <person name="Xu J."/>
        </authorList>
    </citation>
    <scope>NUCLEOTIDE SEQUENCE [LARGE SCALE GENOMIC DNA]</scope>
    <source>
        <strain evidence="6 7">TA 26</strain>
    </source>
</reference>
<evidence type="ECO:0000313" key="7">
    <source>
        <dbReference type="Proteomes" id="UP000077317"/>
    </source>
</evidence>
<evidence type="ECO:0000256" key="2">
    <source>
        <dbReference type="ARBA" id="ARBA00023015"/>
    </source>
</evidence>
<sequence>MNIQQLEYFANLAQTEHMTKSAALLNTSQPSLSYTIHELEKELEVPLFEKKGRNIQLTKYGRLYYSYVQAALNQLHLGNEFLKNTVAPFKGQIDFGFIYTMGSLIAPKLTKAFSQHYPQITFHFSQNNSRELLEELDKGNIDIALVSSIEGYPNLNFEAFTEEELVVIVPKKHPLVQREAIALEELAQEKLVYYNQNSGLRHYLDQLFAHFKLTLNPVVEVEEDHTILGFVAQNYGIAVIPNIPSISAYPVKKLPIATQFQPRRIFLATRKKGFISPTVAAFREFCLKEAKDMTS</sequence>
<dbReference type="SUPFAM" id="SSF46785">
    <property type="entry name" value="Winged helix' DNA-binding domain"/>
    <property type="match status" value="1"/>
</dbReference>
<comment type="similarity">
    <text evidence="1">Belongs to the LysR transcriptional regulatory family.</text>
</comment>
<evidence type="ECO:0000313" key="6">
    <source>
        <dbReference type="EMBL" id="AND79798.1"/>
    </source>
</evidence>
<dbReference type="EMBL" id="CP014699">
    <property type="protein sequence ID" value="AND79798.1"/>
    <property type="molecule type" value="Genomic_DNA"/>
</dbReference>
<keyword evidence="4" id="KW-0804">Transcription</keyword>
<dbReference type="InterPro" id="IPR050950">
    <property type="entry name" value="HTH-type_LysR_regulators"/>
</dbReference>
<evidence type="ECO:0000256" key="3">
    <source>
        <dbReference type="ARBA" id="ARBA00023125"/>
    </source>
</evidence>
<dbReference type="PROSITE" id="PS50931">
    <property type="entry name" value="HTH_LYSR"/>
    <property type="match status" value="1"/>
</dbReference>
<name>A0A172Q8N4_9STRE</name>
<feature type="domain" description="HTH lysR-type" evidence="5">
    <location>
        <begin position="1"/>
        <end position="58"/>
    </location>
</feature>
<dbReference type="InterPro" id="IPR000847">
    <property type="entry name" value="LysR_HTH_N"/>
</dbReference>
<dbReference type="Pfam" id="PF03466">
    <property type="entry name" value="LysR_substrate"/>
    <property type="match status" value="1"/>
</dbReference>
<dbReference type="OrthoDB" id="9803735at2"/>